<keyword evidence="1" id="KW-0808">Transferase</keyword>
<dbReference type="Pfam" id="PF00069">
    <property type="entry name" value="Pkinase"/>
    <property type="match status" value="1"/>
</dbReference>
<feature type="region of interest" description="Disordered" evidence="5">
    <location>
        <begin position="400"/>
        <end position="439"/>
    </location>
</feature>
<dbReference type="Proteomes" id="UP000028547">
    <property type="component" value="Unassembled WGS sequence"/>
</dbReference>
<feature type="region of interest" description="Disordered" evidence="5">
    <location>
        <begin position="281"/>
        <end position="304"/>
    </location>
</feature>
<evidence type="ECO:0000256" key="4">
    <source>
        <dbReference type="ARBA" id="ARBA00022840"/>
    </source>
</evidence>
<dbReference type="AlphaFoldDB" id="A0A084SEU3"/>
<feature type="compositionally biased region" description="Pro residues" evidence="5">
    <location>
        <begin position="287"/>
        <end position="304"/>
    </location>
</feature>
<keyword evidence="2" id="KW-0547">Nucleotide-binding</keyword>
<dbReference type="Gene3D" id="3.30.200.20">
    <property type="entry name" value="Phosphorylase Kinase, domain 1"/>
    <property type="match status" value="1"/>
</dbReference>
<dbReference type="PANTHER" id="PTHR43289:SF6">
    <property type="entry name" value="SERINE_THREONINE-PROTEIN KINASE NEKL-3"/>
    <property type="match status" value="1"/>
</dbReference>
<evidence type="ECO:0000256" key="1">
    <source>
        <dbReference type="ARBA" id="ARBA00022679"/>
    </source>
</evidence>
<protein>
    <recommendedName>
        <fullName evidence="6">Protein kinase domain-containing protein</fullName>
    </recommendedName>
</protein>
<sequence length="608" mass="65896">MLEQVGLGGQGHVFKAECAGRWFALKFFQVRPAAPCWGEHELDVLRRLEHPNVVRILGYGRWPDPEQGFLYLVMEWVEGLTLEDHAQVHGLSARRAATHTVKVARALGAVHAAGVRHRDVKPDNILMRGLDEEPILVDFGVAHLEGLSSVEGRGQMVGTREFFSPEACEFIWEHYGDGVLYRADVSDEVWALGVSLYWMLTGALPFGSRFTNPNMIREIRDGMTVAPHERNGQVPAALSGVCMRLLEKDPGARLADMEAVGAALEAVLAGAEGDSRWDVPLVKTAPRPQPEPPSPPAVPTPPPAPMAKRNVWRRVLSHLLPTGVGVVPVRTLALEVLRRAVPVLVLMLLVAVGTWLIATRRHTPESAPPSRSEIGDPTPHAGVFQAVAAGGKSAESSVVGAAPSLSSLPAPESANTMSPTQQSQLKPDATSSLRPQRKTRRCVPDLKEVCLAGVCTVMLAGCPGAPVQQVVRPTPKPDKCPPGSVETMRKTLSISVGDGVVTQFPGYEYDEPVTVHEGPTQVRMEEPLGKLPVGTILTGRLLFGEKRLYGRFTQAHRADGESFPVCIEFYQEGNPGMKLISGAGTDTFKVGPRPTVRTFIEFGVRQDD</sequence>
<comment type="caution">
    <text evidence="7">The sequence shown here is derived from an EMBL/GenBank/DDBJ whole genome shotgun (WGS) entry which is preliminary data.</text>
</comment>
<evidence type="ECO:0000256" key="5">
    <source>
        <dbReference type="SAM" id="MobiDB-lite"/>
    </source>
</evidence>
<dbReference type="EMBL" id="JPMI01000409">
    <property type="protein sequence ID" value="KFA86978.1"/>
    <property type="molecule type" value="Genomic_DNA"/>
</dbReference>
<dbReference type="CDD" id="cd14014">
    <property type="entry name" value="STKc_PknB_like"/>
    <property type="match status" value="1"/>
</dbReference>
<feature type="compositionally biased region" description="Polar residues" evidence="5">
    <location>
        <begin position="415"/>
        <end position="434"/>
    </location>
</feature>
<keyword evidence="3" id="KW-0418">Kinase</keyword>
<name>A0A084SEU3_9BACT</name>
<organism evidence="7 8">
    <name type="scientific">Archangium violaceum Cb vi76</name>
    <dbReference type="NCBI Taxonomy" id="1406225"/>
    <lineage>
        <taxon>Bacteria</taxon>
        <taxon>Pseudomonadati</taxon>
        <taxon>Myxococcota</taxon>
        <taxon>Myxococcia</taxon>
        <taxon>Myxococcales</taxon>
        <taxon>Cystobacterineae</taxon>
        <taxon>Archangiaceae</taxon>
        <taxon>Archangium</taxon>
    </lineage>
</organism>
<reference evidence="7 8" key="1">
    <citation type="submission" date="2014-07" db="EMBL/GenBank/DDBJ databases">
        <title>Draft Genome Sequence of Gephyronic Acid Producer, Cystobacter violaceus Strain Cb vi76.</title>
        <authorList>
            <person name="Stevens D.C."/>
            <person name="Young J."/>
            <person name="Carmichael R."/>
            <person name="Tan J."/>
            <person name="Taylor R.E."/>
        </authorList>
    </citation>
    <scope>NUCLEOTIDE SEQUENCE [LARGE SCALE GENOMIC DNA]</scope>
    <source>
        <strain evidence="7 8">Cb vi76</strain>
    </source>
</reference>
<dbReference type="InterPro" id="IPR008271">
    <property type="entry name" value="Ser/Thr_kinase_AS"/>
</dbReference>
<evidence type="ECO:0000313" key="7">
    <source>
        <dbReference type="EMBL" id="KFA86978.1"/>
    </source>
</evidence>
<keyword evidence="4" id="KW-0067">ATP-binding</keyword>
<dbReference type="Gene3D" id="1.10.510.10">
    <property type="entry name" value="Transferase(Phosphotransferase) domain 1"/>
    <property type="match status" value="1"/>
</dbReference>
<evidence type="ECO:0000256" key="3">
    <source>
        <dbReference type="ARBA" id="ARBA00022777"/>
    </source>
</evidence>
<feature type="compositionally biased region" description="Low complexity" evidence="5">
    <location>
        <begin position="401"/>
        <end position="414"/>
    </location>
</feature>
<dbReference type="SMART" id="SM00220">
    <property type="entry name" value="S_TKc"/>
    <property type="match status" value="1"/>
</dbReference>
<dbReference type="InterPro" id="IPR011009">
    <property type="entry name" value="Kinase-like_dom_sf"/>
</dbReference>
<dbReference type="GO" id="GO:0004674">
    <property type="term" value="F:protein serine/threonine kinase activity"/>
    <property type="evidence" value="ECO:0007669"/>
    <property type="project" value="TreeGrafter"/>
</dbReference>
<dbReference type="PROSITE" id="PS00108">
    <property type="entry name" value="PROTEIN_KINASE_ST"/>
    <property type="match status" value="1"/>
</dbReference>
<dbReference type="InterPro" id="IPR000719">
    <property type="entry name" value="Prot_kinase_dom"/>
</dbReference>
<dbReference type="PROSITE" id="PS50011">
    <property type="entry name" value="PROTEIN_KINASE_DOM"/>
    <property type="match status" value="1"/>
</dbReference>
<feature type="domain" description="Protein kinase" evidence="6">
    <location>
        <begin position="1"/>
        <end position="268"/>
    </location>
</feature>
<feature type="region of interest" description="Disordered" evidence="5">
    <location>
        <begin position="362"/>
        <end position="381"/>
    </location>
</feature>
<accession>A0A084SEU3</accession>
<dbReference type="GO" id="GO:0005524">
    <property type="term" value="F:ATP binding"/>
    <property type="evidence" value="ECO:0007669"/>
    <property type="project" value="UniProtKB-KW"/>
</dbReference>
<dbReference type="PANTHER" id="PTHR43289">
    <property type="entry name" value="MITOGEN-ACTIVATED PROTEIN KINASE KINASE KINASE 20-RELATED"/>
    <property type="match status" value="1"/>
</dbReference>
<evidence type="ECO:0000256" key="2">
    <source>
        <dbReference type="ARBA" id="ARBA00022741"/>
    </source>
</evidence>
<dbReference type="SUPFAM" id="SSF56112">
    <property type="entry name" value="Protein kinase-like (PK-like)"/>
    <property type="match status" value="1"/>
</dbReference>
<gene>
    <name evidence="7" type="ORF">Q664_50885</name>
</gene>
<evidence type="ECO:0000259" key="6">
    <source>
        <dbReference type="PROSITE" id="PS50011"/>
    </source>
</evidence>
<proteinExistence type="predicted"/>
<evidence type="ECO:0000313" key="8">
    <source>
        <dbReference type="Proteomes" id="UP000028547"/>
    </source>
</evidence>